<dbReference type="eggNOG" id="COG4961">
    <property type="taxonomic scope" value="Bacteria"/>
</dbReference>
<organism evidence="2 3">
    <name type="scientific">Roseovarius nubinhibens (strain ATCC BAA-591 / DSM 15170 / ISM)</name>
    <dbReference type="NCBI Taxonomy" id="89187"/>
    <lineage>
        <taxon>Bacteria</taxon>
        <taxon>Pseudomonadati</taxon>
        <taxon>Pseudomonadota</taxon>
        <taxon>Alphaproteobacteria</taxon>
        <taxon>Rhodobacterales</taxon>
        <taxon>Roseobacteraceae</taxon>
        <taxon>Roseovarius</taxon>
    </lineage>
</organism>
<proteinExistence type="predicted"/>
<accession>A3SMT4</accession>
<dbReference type="AlphaFoldDB" id="A3SMT4"/>
<protein>
    <recommendedName>
        <fullName evidence="4">Pilus assembly protein</fullName>
    </recommendedName>
</protein>
<keyword evidence="1" id="KW-0812">Transmembrane</keyword>
<dbReference type="HOGENOM" id="CLU_097527_0_0_5"/>
<dbReference type="EMBL" id="AALY01000002">
    <property type="protein sequence ID" value="EAP75774.1"/>
    <property type="molecule type" value="Genomic_DNA"/>
</dbReference>
<dbReference type="Proteomes" id="UP000005954">
    <property type="component" value="Unassembled WGS sequence"/>
</dbReference>
<keyword evidence="1" id="KW-0472">Membrane</keyword>
<gene>
    <name evidence="2" type="ORF">ISM_12950</name>
</gene>
<dbReference type="OrthoDB" id="7876207at2"/>
<feature type="transmembrane region" description="Helical" evidence="1">
    <location>
        <begin position="21"/>
        <end position="42"/>
    </location>
</feature>
<comment type="caution">
    <text evidence="2">The sequence shown here is derived from an EMBL/GenBank/DDBJ whole genome shotgun (WGS) entry which is preliminary data.</text>
</comment>
<reference evidence="2 3" key="1">
    <citation type="submission" date="2005-12" db="EMBL/GenBank/DDBJ databases">
        <authorList>
            <person name="Moran M.A."/>
            <person name="Ferriera S."/>
            <person name="Johnson J."/>
            <person name="Kravitz S."/>
            <person name="Halpern A."/>
            <person name="Remington K."/>
            <person name="Beeson K."/>
            <person name="Tran B."/>
            <person name="Rogers Y.-H."/>
            <person name="Friedman R."/>
            <person name="Venter J.C."/>
        </authorList>
    </citation>
    <scope>NUCLEOTIDE SEQUENCE [LARGE SCALE GENOMIC DNA]</scope>
    <source>
        <strain evidence="3">ATCC BAA-591 / DSM 15170 / ISM</strain>
    </source>
</reference>
<sequence>MFGFGTYLGRGLRRFWRRDDGSFVVESVIALPLLFLAAMVIYEFFEVHRFNSARDKASYTVADMLSREMGTVNTTYIDNTKSLFDSIVDDNAGSQLRVTAISYDVDTDRYAVYWSEVRGTGPMSVLTTSDIATSHATLPLMSDGEHILLIESVSDYQRMFAAGFSEDMEIKTRVITSPRFVPKIDWAS</sequence>
<dbReference type="RefSeq" id="WP_009814599.1">
    <property type="nucleotide sequence ID" value="NZ_CH724156.1"/>
</dbReference>
<evidence type="ECO:0008006" key="4">
    <source>
        <dbReference type="Google" id="ProtNLM"/>
    </source>
</evidence>
<evidence type="ECO:0000313" key="2">
    <source>
        <dbReference type="EMBL" id="EAP75774.1"/>
    </source>
</evidence>
<keyword evidence="3" id="KW-1185">Reference proteome</keyword>
<evidence type="ECO:0000256" key="1">
    <source>
        <dbReference type="SAM" id="Phobius"/>
    </source>
</evidence>
<dbReference type="STRING" id="89187.ISM_12950"/>
<keyword evidence="1" id="KW-1133">Transmembrane helix</keyword>
<name>A3SMT4_ROSNI</name>
<evidence type="ECO:0000313" key="3">
    <source>
        <dbReference type="Proteomes" id="UP000005954"/>
    </source>
</evidence>